<organism evidence="1 2">
    <name type="scientific">Cutibacterium acnes</name>
    <name type="common">Propionibacterium acnes</name>
    <dbReference type="NCBI Taxonomy" id="1747"/>
    <lineage>
        <taxon>Bacteria</taxon>
        <taxon>Bacillati</taxon>
        <taxon>Actinomycetota</taxon>
        <taxon>Actinomycetes</taxon>
        <taxon>Propionibacteriales</taxon>
        <taxon>Propionibacteriaceae</taxon>
        <taxon>Cutibacterium</taxon>
    </lineage>
</organism>
<evidence type="ECO:0000313" key="2">
    <source>
        <dbReference type="Proteomes" id="UP000226191"/>
    </source>
</evidence>
<gene>
    <name evidence="1" type="ORF">B1B09_01885</name>
</gene>
<dbReference type="Proteomes" id="UP000226191">
    <property type="component" value="Unassembled WGS sequence"/>
</dbReference>
<sequence length="71" mass="7854">MIMPARNPPSRWTEARAPCPCRFLWIVASGSDIGTPVCSAADHWQDPHRSVNKSGSVCLCCQGVVLCWFYS</sequence>
<reference evidence="1 2" key="1">
    <citation type="submission" date="2017-02" db="EMBL/GenBank/DDBJ databases">
        <title>Prevalence of linear plasmids in Cutibacterium acnes isolates obtained from cancerous prostatic tissue.</title>
        <authorList>
            <person name="Davidsson S."/>
            <person name="Bruggemann H."/>
        </authorList>
    </citation>
    <scope>NUCLEOTIDE SEQUENCE [LARGE SCALE GENOMIC DNA]</scope>
    <source>
        <strain evidence="1 2">11-78</strain>
    </source>
</reference>
<comment type="caution">
    <text evidence="1">The sequence shown here is derived from an EMBL/GenBank/DDBJ whole genome shotgun (WGS) entry which is preliminary data.</text>
</comment>
<evidence type="ECO:0000313" key="1">
    <source>
        <dbReference type="EMBL" id="PGF36399.1"/>
    </source>
</evidence>
<name>A0AA44TJX8_CUTAC</name>
<proteinExistence type="predicted"/>
<accession>A0AA44TJX8</accession>
<protein>
    <submittedName>
        <fullName evidence="1">Uncharacterized protein</fullName>
    </submittedName>
</protein>
<dbReference type="EMBL" id="MVCE01000001">
    <property type="protein sequence ID" value="PGF36399.1"/>
    <property type="molecule type" value="Genomic_DNA"/>
</dbReference>
<dbReference type="AlphaFoldDB" id="A0AA44TJX8"/>